<dbReference type="GO" id="GO:0042910">
    <property type="term" value="F:xenobiotic transmembrane transporter activity"/>
    <property type="evidence" value="ECO:0007669"/>
    <property type="project" value="TreeGrafter"/>
</dbReference>
<dbReference type="GO" id="GO:0005886">
    <property type="term" value="C:plasma membrane"/>
    <property type="evidence" value="ECO:0007669"/>
    <property type="project" value="TreeGrafter"/>
</dbReference>
<name>A0A1G4G814_9BACT</name>
<dbReference type="Gene3D" id="3.30.2090.10">
    <property type="entry name" value="Multidrug efflux transporter AcrB TolC docking domain, DN and DC subdomains"/>
    <property type="match status" value="1"/>
</dbReference>
<dbReference type="PANTHER" id="PTHR32063:SF4">
    <property type="entry name" value="SLR6043 PROTEIN"/>
    <property type="match status" value="1"/>
</dbReference>
<keyword evidence="1" id="KW-0472">Membrane</keyword>
<feature type="transmembrane region" description="Helical" evidence="1">
    <location>
        <begin position="452"/>
        <end position="475"/>
    </location>
</feature>
<feature type="transmembrane region" description="Helical" evidence="1">
    <location>
        <begin position="73"/>
        <end position="96"/>
    </location>
</feature>
<evidence type="ECO:0000256" key="1">
    <source>
        <dbReference type="SAM" id="Phobius"/>
    </source>
</evidence>
<dbReference type="Proteomes" id="UP000178485">
    <property type="component" value="Chromosome i"/>
</dbReference>
<dbReference type="Gene3D" id="3.30.70.1430">
    <property type="entry name" value="Multidrug efflux transporter AcrB pore domain"/>
    <property type="match status" value="1"/>
</dbReference>
<proteinExistence type="predicted"/>
<evidence type="ECO:0000313" key="3">
    <source>
        <dbReference type="Proteomes" id="UP000178485"/>
    </source>
</evidence>
<dbReference type="Pfam" id="PF00873">
    <property type="entry name" value="ACR_tran"/>
    <property type="match status" value="1"/>
</dbReference>
<keyword evidence="1" id="KW-1133">Transmembrane helix</keyword>
<dbReference type="STRING" id="1642646.ING2E5A_1857"/>
<feature type="transmembrane region" description="Helical" evidence="1">
    <location>
        <begin position="500"/>
        <end position="519"/>
    </location>
</feature>
<feature type="transmembrane region" description="Helical" evidence="1">
    <location>
        <begin position="12"/>
        <end position="36"/>
    </location>
</feature>
<reference evidence="2 3" key="1">
    <citation type="submission" date="2016-08" db="EMBL/GenBank/DDBJ databases">
        <authorList>
            <person name="Seilhamer J.J."/>
        </authorList>
    </citation>
    <scope>NUCLEOTIDE SEQUENCE [LARGE SCALE GENOMIC DNA]</scope>
    <source>
        <strain evidence="2">ING2-E5A</strain>
    </source>
</reference>
<gene>
    <name evidence="2" type="primary">helA1</name>
    <name evidence="2" type="ORF">ING2E5A_1857</name>
</gene>
<dbReference type="PANTHER" id="PTHR32063">
    <property type="match status" value="1"/>
</dbReference>
<dbReference type="InterPro" id="IPR027463">
    <property type="entry name" value="AcrB_DN_DC_subdom"/>
</dbReference>
<organism evidence="2 3">
    <name type="scientific">Petrimonas mucosa</name>
    <dbReference type="NCBI Taxonomy" id="1642646"/>
    <lineage>
        <taxon>Bacteria</taxon>
        <taxon>Pseudomonadati</taxon>
        <taxon>Bacteroidota</taxon>
        <taxon>Bacteroidia</taxon>
        <taxon>Bacteroidales</taxon>
        <taxon>Dysgonomonadaceae</taxon>
        <taxon>Petrimonas</taxon>
    </lineage>
</organism>
<evidence type="ECO:0000313" key="2">
    <source>
        <dbReference type="EMBL" id="SCM58548.1"/>
    </source>
</evidence>
<dbReference type="Gene3D" id="1.20.1640.10">
    <property type="entry name" value="Multidrug efflux transporter AcrB transmembrane domain"/>
    <property type="match status" value="2"/>
</dbReference>
<sequence>MEGRMLKPLGIAYIVALFVSLIVAMTITPLLCKLLLTDGKYLNRNRQDSWLTRKLNGIYEKSLEWVLRNKRKVFYPTAGIFLGAIALCFTMGQSFLPEFNEGALVITAVTKPGVSPEETDRLGLLMEQELLKIPEVTGTARRTGRGELDEHSQAGNSSEIDVRFSKLKRSNEEFLNEIRSVLSTVPGVAVTVGQPLGHRIDHMLSGTRANIAIKLFGPDLSELFMLGSQIGHSIEGVEGLVDVSVEQQTETPQLQLRPNRAMLARYGITVEQFNRFVELAFAGEKLGDIYEGERSFDLVLRLNDNYTGSLDAIRSALIDMGNGRKVPLEEVADIVSVGGPGSISRENVQRKIVVSANTAGRDLKSVVDDVRRTVDEKIRLPEGYRVEYGGQFETAAKASRTLLIASLLAIGLIFLLLYGEFKELTLSTIVLVNLPLALIGGVLALYLTSAVISIPSIIGFITLFGIATRNGILLISRYQHMQQEGESLHRRVLQGSVDRLNPILMTALTAALALIPLVFQGDKPGNEIQSPMAVVVLGGLLTSTLLNLFIVPIVYEYVETRRKNNIL</sequence>
<dbReference type="EMBL" id="LT608328">
    <property type="protein sequence ID" value="SCM58548.1"/>
    <property type="molecule type" value="Genomic_DNA"/>
</dbReference>
<feature type="transmembrane region" description="Helical" evidence="1">
    <location>
        <begin position="426"/>
        <end position="446"/>
    </location>
</feature>
<protein>
    <submittedName>
        <fullName evidence="2">Protein HelA</fullName>
    </submittedName>
</protein>
<dbReference type="InterPro" id="IPR001036">
    <property type="entry name" value="Acrflvin-R"/>
</dbReference>
<feature type="transmembrane region" description="Helical" evidence="1">
    <location>
        <begin position="401"/>
        <end position="419"/>
    </location>
</feature>
<dbReference type="SUPFAM" id="SSF82714">
    <property type="entry name" value="Multidrug efflux transporter AcrB TolC docking domain, DN and DC subdomains"/>
    <property type="match status" value="1"/>
</dbReference>
<dbReference type="PRINTS" id="PR00702">
    <property type="entry name" value="ACRIFLAVINRP"/>
</dbReference>
<feature type="transmembrane region" description="Helical" evidence="1">
    <location>
        <begin position="531"/>
        <end position="555"/>
    </location>
</feature>
<accession>A0A1G4G814</accession>
<keyword evidence="1" id="KW-0812">Transmembrane</keyword>
<dbReference type="AlphaFoldDB" id="A0A1G4G814"/>
<keyword evidence="3" id="KW-1185">Reference proteome</keyword>
<dbReference type="KEGG" id="pmuc:ING2E5A_1857"/>
<dbReference type="SUPFAM" id="SSF82866">
    <property type="entry name" value="Multidrug efflux transporter AcrB transmembrane domain"/>
    <property type="match status" value="1"/>
</dbReference>
<dbReference type="Gene3D" id="3.30.70.1440">
    <property type="entry name" value="Multidrug efflux transporter AcrB pore domain"/>
    <property type="match status" value="1"/>
</dbReference>